<protein>
    <submittedName>
        <fullName evidence="2">Uncharacterized protein</fullName>
    </submittedName>
</protein>
<comment type="caution">
    <text evidence="2">The sequence shown here is derived from an EMBL/GenBank/DDBJ whole genome shotgun (WGS) entry which is preliminary data.</text>
</comment>
<evidence type="ECO:0000256" key="1">
    <source>
        <dbReference type="SAM" id="MobiDB-lite"/>
    </source>
</evidence>
<gene>
    <name evidence="2" type="ORF">RirG_199700</name>
</gene>
<feature type="region of interest" description="Disordered" evidence="1">
    <location>
        <begin position="229"/>
        <end position="274"/>
    </location>
</feature>
<accession>A0A015IM17</accession>
<feature type="region of interest" description="Disordered" evidence="1">
    <location>
        <begin position="195"/>
        <end position="215"/>
    </location>
</feature>
<dbReference type="AlphaFoldDB" id="A0A015IM17"/>
<feature type="region of interest" description="Disordered" evidence="1">
    <location>
        <begin position="115"/>
        <end position="146"/>
    </location>
</feature>
<feature type="region of interest" description="Disordered" evidence="1">
    <location>
        <begin position="290"/>
        <end position="334"/>
    </location>
</feature>
<feature type="compositionally biased region" description="Polar residues" evidence="1">
    <location>
        <begin position="229"/>
        <end position="254"/>
    </location>
</feature>
<name>A0A015IM17_RHIIW</name>
<dbReference type="Proteomes" id="UP000022910">
    <property type="component" value="Unassembled WGS sequence"/>
</dbReference>
<sequence length="387" mass="44126">MSVYGMKFEDIPSPIEELKDIPFSRISKTIMKSMEEREEVISTPRRRNYNNYGDISPSSISVNFSRMELNDSSPSSKGKKPEKTSKMCNARKLNEKYAIMQQKMTHMVQEITYPKAISSRNSKNLQERQRDEDQSGMIPNSFHDQQNPFFINSSNTNNLTAGSLMGRWLSTNSNKRKLTNFIEDLEQDISSDRIEHTPSGNEQQHIIKWKNDNPPKSFTSCNTFNTSRDNVSTLGSMTPNFRNRQERSGLQTTPIKKARLSQPSPFSTPVHSPKPSFIVRKRARRIAPICPPPKLNYSEKANEDEIDSPLASPSPSPYKGFGKDDSLLDNSRYDQTSPSLSEINIYTRQLSQQNLSYADAARNPIFTEATIESIYEFFQSVDNTLGF</sequence>
<dbReference type="EMBL" id="JEMT01026967">
    <property type="protein sequence ID" value="EXX58257.1"/>
    <property type="molecule type" value="Genomic_DNA"/>
</dbReference>
<dbReference type="HOGENOM" id="CLU_713983_0_0_1"/>
<organism evidence="2 3">
    <name type="scientific">Rhizophagus irregularis (strain DAOM 197198w)</name>
    <name type="common">Glomus intraradices</name>
    <dbReference type="NCBI Taxonomy" id="1432141"/>
    <lineage>
        <taxon>Eukaryota</taxon>
        <taxon>Fungi</taxon>
        <taxon>Fungi incertae sedis</taxon>
        <taxon>Mucoromycota</taxon>
        <taxon>Glomeromycotina</taxon>
        <taxon>Glomeromycetes</taxon>
        <taxon>Glomerales</taxon>
        <taxon>Glomeraceae</taxon>
        <taxon>Rhizophagus</taxon>
    </lineage>
</organism>
<reference evidence="2 3" key="1">
    <citation type="submission" date="2014-02" db="EMBL/GenBank/DDBJ databases">
        <title>Single nucleus genome sequencing reveals high similarity among nuclei of an endomycorrhizal fungus.</title>
        <authorList>
            <person name="Lin K."/>
            <person name="Geurts R."/>
            <person name="Zhang Z."/>
            <person name="Limpens E."/>
            <person name="Saunders D.G."/>
            <person name="Mu D."/>
            <person name="Pang E."/>
            <person name="Cao H."/>
            <person name="Cha H."/>
            <person name="Lin T."/>
            <person name="Zhou Q."/>
            <person name="Shang Y."/>
            <person name="Li Y."/>
            <person name="Ivanov S."/>
            <person name="Sharma T."/>
            <person name="Velzen R.V."/>
            <person name="Ruijter N.D."/>
            <person name="Aanen D.K."/>
            <person name="Win J."/>
            <person name="Kamoun S."/>
            <person name="Bisseling T."/>
            <person name="Huang S."/>
        </authorList>
    </citation>
    <scope>NUCLEOTIDE SEQUENCE [LARGE SCALE GENOMIC DNA]</scope>
    <source>
        <strain evidence="3">DAOM197198w</strain>
    </source>
</reference>
<evidence type="ECO:0000313" key="3">
    <source>
        <dbReference type="Proteomes" id="UP000022910"/>
    </source>
</evidence>
<evidence type="ECO:0000313" key="2">
    <source>
        <dbReference type="EMBL" id="EXX58257.1"/>
    </source>
</evidence>
<dbReference type="OrthoDB" id="2422922at2759"/>
<feature type="region of interest" description="Disordered" evidence="1">
    <location>
        <begin position="67"/>
        <end position="87"/>
    </location>
</feature>
<keyword evidence="3" id="KW-1185">Reference proteome</keyword>
<feature type="compositionally biased region" description="Polar residues" evidence="1">
    <location>
        <begin position="261"/>
        <end position="270"/>
    </location>
</feature>
<proteinExistence type="predicted"/>